<gene>
    <name evidence="2" type="ORF">SEUCBS140593_007379</name>
</gene>
<evidence type="ECO:0000313" key="3">
    <source>
        <dbReference type="Proteomes" id="UP001642482"/>
    </source>
</evidence>
<dbReference type="InterPro" id="IPR055560">
    <property type="entry name" value="DUF7136"/>
</dbReference>
<reference evidence="2 3" key="1">
    <citation type="submission" date="2024-01" db="EMBL/GenBank/DDBJ databases">
        <authorList>
            <person name="Allen C."/>
            <person name="Tagirdzhanova G."/>
        </authorList>
    </citation>
    <scope>NUCLEOTIDE SEQUENCE [LARGE SCALE GENOMIC DNA]</scope>
</reference>
<sequence length="319" mass="33303">MGHYNRSSASKCPSYGSSSRHLQQVNISLVYPRNETYDASTGVLPVVFAITNANYALTLHPFITLRIYDYANRSSDVLEVAYVELTGFWYDSLSGGVTHSGDLVYLHHDTAVVSGLEGLWSLEYTISITYGVPDASNTSMTTTTANAANRSTPAPGFSYGSLFEYGSVVFSTKKGAGAAVPDLVTGTANTSCAAIPFSQQITVTDVLNEPCYDDISVPKTCPVIANDTKPVEADHASTPQQVNITMTGYGCGPTVDASAALAISSSITSQLCFAQKTNGITCPPASTVPANNAALLVSVPGMAKIVAGVVGAATATLLL</sequence>
<evidence type="ECO:0000259" key="1">
    <source>
        <dbReference type="Pfam" id="PF23584"/>
    </source>
</evidence>
<organism evidence="2 3">
    <name type="scientific">Sporothrix eucalyptigena</name>
    <dbReference type="NCBI Taxonomy" id="1812306"/>
    <lineage>
        <taxon>Eukaryota</taxon>
        <taxon>Fungi</taxon>
        <taxon>Dikarya</taxon>
        <taxon>Ascomycota</taxon>
        <taxon>Pezizomycotina</taxon>
        <taxon>Sordariomycetes</taxon>
        <taxon>Sordariomycetidae</taxon>
        <taxon>Ophiostomatales</taxon>
        <taxon>Ophiostomataceae</taxon>
        <taxon>Sporothrix</taxon>
    </lineage>
</organism>
<dbReference type="EMBL" id="CAWUHD010000089">
    <property type="protein sequence ID" value="CAK7229837.1"/>
    <property type="molecule type" value="Genomic_DNA"/>
</dbReference>
<keyword evidence="3" id="KW-1185">Reference proteome</keyword>
<comment type="caution">
    <text evidence="2">The sequence shown here is derived from an EMBL/GenBank/DDBJ whole genome shotgun (WGS) entry which is preliminary data.</text>
</comment>
<accession>A0ABP0CCR8</accession>
<dbReference type="Pfam" id="PF23584">
    <property type="entry name" value="DUF7136"/>
    <property type="match status" value="1"/>
</dbReference>
<proteinExistence type="predicted"/>
<name>A0ABP0CCR8_9PEZI</name>
<protein>
    <recommendedName>
        <fullName evidence="1">DUF7136 domain-containing protein</fullName>
    </recommendedName>
</protein>
<dbReference type="Proteomes" id="UP001642482">
    <property type="component" value="Unassembled WGS sequence"/>
</dbReference>
<feature type="domain" description="DUF7136" evidence="1">
    <location>
        <begin position="23"/>
        <end position="278"/>
    </location>
</feature>
<evidence type="ECO:0000313" key="2">
    <source>
        <dbReference type="EMBL" id="CAK7229837.1"/>
    </source>
</evidence>